<evidence type="ECO:0008006" key="3">
    <source>
        <dbReference type="Google" id="ProtNLM"/>
    </source>
</evidence>
<dbReference type="RefSeq" id="WP_302714303.1">
    <property type="nucleotide sequence ID" value="NZ_JAULRT010000062.1"/>
</dbReference>
<protein>
    <recommendedName>
        <fullName evidence="3">Transposase</fullName>
    </recommendedName>
</protein>
<proteinExistence type="predicted"/>
<sequence>MSLKKKISVQQRKLAIQGAEFKALLDDGETSVNRHAVAMGILTSAFATGFLFQRLSPGGRLPVSVRRIALTSLLPL</sequence>
<evidence type="ECO:0000313" key="2">
    <source>
        <dbReference type="Proteomes" id="UP001168380"/>
    </source>
</evidence>
<evidence type="ECO:0000313" key="1">
    <source>
        <dbReference type="EMBL" id="MDO3383501.1"/>
    </source>
</evidence>
<accession>A0ABT8TLJ8</accession>
<organism evidence="1 2">
    <name type="scientific">Gilvimarinus algae</name>
    <dbReference type="NCBI Taxonomy" id="3058037"/>
    <lineage>
        <taxon>Bacteria</taxon>
        <taxon>Pseudomonadati</taxon>
        <taxon>Pseudomonadota</taxon>
        <taxon>Gammaproteobacteria</taxon>
        <taxon>Cellvibrionales</taxon>
        <taxon>Cellvibrionaceae</taxon>
        <taxon>Gilvimarinus</taxon>
    </lineage>
</organism>
<comment type="caution">
    <text evidence="1">The sequence shown here is derived from an EMBL/GenBank/DDBJ whole genome shotgun (WGS) entry which is preliminary data.</text>
</comment>
<gene>
    <name evidence="1" type="ORF">QWI16_15070</name>
</gene>
<keyword evidence="2" id="KW-1185">Reference proteome</keyword>
<name>A0ABT8TLJ8_9GAMM</name>
<dbReference type="EMBL" id="JAULRT010000062">
    <property type="protein sequence ID" value="MDO3383501.1"/>
    <property type="molecule type" value="Genomic_DNA"/>
</dbReference>
<reference evidence="1" key="1">
    <citation type="submission" date="2023-07" db="EMBL/GenBank/DDBJ databases">
        <title>Gilvimarinus algae sp. nov., isolated from the surface of Kelp.</title>
        <authorList>
            <person name="Sun Y.Y."/>
            <person name="Gong Y."/>
            <person name="Du Z.J."/>
        </authorList>
    </citation>
    <scope>NUCLEOTIDE SEQUENCE</scope>
    <source>
        <strain evidence="1">SDUM040014</strain>
    </source>
</reference>
<dbReference type="Proteomes" id="UP001168380">
    <property type="component" value="Unassembled WGS sequence"/>
</dbReference>